<accession>A0A177E922</accession>
<dbReference type="Gene3D" id="3.40.50.300">
    <property type="entry name" value="P-loop containing nucleotide triphosphate hydrolases"/>
    <property type="match status" value="2"/>
</dbReference>
<protein>
    <recommendedName>
        <fullName evidence="2">YhaN AAA domain-containing protein</fullName>
    </recommendedName>
</protein>
<dbReference type="PANTHER" id="PTHR41259:SF1">
    <property type="entry name" value="DOUBLE-STRAND BREAK REPAIR RAD50 ATPASE, PUTATIVE-RELATED"/>
    <property type="match status" value="1"/>
</dbReference>
<dbReference type="OrthoDB" id="9764467at2"/>
<dbReference type="EMBL" id="LSFI01000009">
    <property type="protein sequence ID" value="OAG28206.1"/>
    <property type="molecule type" value="Genomic_DNA"/>
</dbReference>
<dbReference type="SUPFAM" id="SSF52540">
    <property type="entry name" value="P-loop containing nucleoside triphosphate hydrolases"/>
    <property type="match status" value="2"/>
</dbReference>
<proteinExistence type="predicted"/>
<feature type="domain" description="YhaN AAA" evidence="2">
    <location>
        <begin position="1"/>
        <end position="47"/>
    </location>
</feature>
<reference evidence="3 4" key="1">
    <citation type="submission" date="2016-02" db="EMBL/GenBank/DDBJ databases">
        <title>Draft genome sequence of Thermodesulfatator sp. S606.</title>
        <authorList>
            <person name="Lai Q."/>
            <person name="Cao J."/>
            <person name="Dupont S."/>
            <person name="Shao Z."/>
            <person name="Jebbar M."/>
            <person name="Alain K."/>
        </authorList>
    </citation>
    <scope>NUCLEOTIDE SEQUENCE [LARGE SCALE GENOMIC DNA]</scope>
    <source>
        <strain evidence="3 4">S606</strain>
    </source>
</reference>
<dbReference type="PANTHER" id="PTHR41259">
    <property type="entry name" value="DOUBLE-STRAND BREAK REPAIR RAD50 ATPASE, PUTATIVE-RELATED"/>
    <property type="match status" value="1"/>
</dbReference>
<evidence type="ECO:0000313" key="4">
    <source>
        <dbReference type="Proteomes" id="UP000076964"/>
    </source>
</evidence>
<gene>
    <name evidence="3" type="ORF">TH606_02855</name>
</gene>
<sequence>MKLRQISFRNYKILSDHEFSFEPGLKVITKPNEYGKSTLIEGILDVFSLNPKALLEKTTKGQKVPPVIKLKFDIGEHRYELKLSGLEPRPYLRGSDGVDLESPESIKKFLEKKGYKHFRQVLEGLLVLRERDLSTAVKSGLQEVFDQVLKSASIEGLEKKIKDDFILQRGGLRQNPFGRLEQETLEKLEEINDKLALLEKEKKDFEENKKKLEVIKEKLEKFLAKHKELTLQKEQLGYLQAYLEIEHLENKIKRLREEEKALVTKIEKLARERETLKKKIEDLREEEKKLLSEVAQSENIEKEKKLLEDRQKQLKKELERKEEYQKLIKALGPLATQNPEKLQDYLNEWQAFLKIARHSRGKLEVLKAKDNLLINGKKFSAREVEFQGKINIKYNDLELNIYPQVKLAELSKNIAPLEKAFSTPENLKQIIQNLRKLKQIESSLESTEDLPSLKEKLRKTQKDLESLAERQNKVSQKKNQAKELGQQIKTFEKKLRELEKKYLALREGLAAKKQEIKNLETKIKEYPRDFEEKLSLKTIRTYEGESLERITRLLNQVSTELESLQQDITLLERDKTLYEDRVARKPDLNRYEELLEKKKALERKLLRFKRLEVVLRASADILSQLKERINQAYLEKFEEKVTQIFGEITDGRYTSVSFNFPSLFFDKEAFQKRWKVKREDGRVFHIDSLSDGTRVQLLLAARLALVELFFNDKAFFLLDEPLAYFDQKRARRTLNIFNSLTKAGWQIIIMSARPLS</sequence>
<dbReference type="Proteomes" id="UP000076964">
    <property type="component" value="Unassembled WGS sequence"/>
</dbReference>
<evidence type="ECO:0000313" key="3">
    <source>
        <dbReference type="EMBL" id="OAG28206.1"/>
    </source>
</evidence>
<keyword evidence="4" id="KW-1185">Reference proteome</keyword>
<dbReference type="Gene3D" id="1.10.287.1490">
    <property type="match status" value="1"/>
</dbReference>
<evidence type="ECO:0000256" key="1">
    <source>
        <dbReference type="SAM" id="Coils"/>
    </source>
</evidence>
<keyword evidence="1" id="KW-0175">Coiled coil</keyword>
<dbReference type="Pfam" id="PF13514">
    <property type="entry name" value="AAA_27"/>
    <property type="match status" value="1"/>
</dbReference>
<comment type="caution">
    <text evidence="3">The sequence shown here is derived from an EMBL/GenBank/DDBJ whole genome shotgun (WGS) entry which is preliminary data.</text>
</comment>
<feature type="coiled-coil region" evidence="1">
    <location>
        <begin position="181"/>
        <end position="327"/>
    </location>
</feature>
<feature type="coiled-coil region" evidence="1">
    <location>
        <begin position="450"/>
        <end position="611"/>
    </location>
</feature>
<evidence type="ECO:0000259" key="2">
    <source>
        <dbReference type="Pfam" id="PF13514"/>
    </source>
</evidence>
<dbReference type="RefSeq" id="WP_068541188.1">
    <property type="nucleotide sequence ID" value="NZ_LSFI01000009.1"/>
</dbReference>
<organism evidence="3 4">
    <name type="scientific">Thermodesulfatator autotrophicus</name>
    <dbReference type="NCBI Taxonomy" id="1795632"/>
    <lineage>
        <taxon>Bacteria</taxon>
        <taxon>Pseudomonadati</taxon>
        <taxon>Thermodesulfobacteriota</taxon>
        <taxon>Thermodesulfobacteria</taxon>
        <taxon>Thermodesulfobacteriales</taxon>
        <taxon>Thermodesulfatatoraceae</taxon>
        <taxon>Thermodesulfatator</taxon>
    </lineage>
</organism>
<dbReference type="InterPro" id="IPR027417">
    <property type="entry name" value="P-loop_NTPase"/>
</dbReference>
<dbReference type="AlphaFoldDB" id="A0A177E922"/>
<dbReference type="STRING" id="1795632.TH606_02855"/>
<dbReference type="InterPro" id="IPR038734">
    <property type="entry name" value="YhaN_AAA"/>
</dbReference>
<name>A0A177E922_9BACT</name>